<dbReference type="InterPro" id="IPR004453">
    <property type="entry name" value="QueG"/>
</dbReference>
<keyword evidence="1" id="KW-0004">4Fe-4S</keyword>
<keyword evidence="3" id="KW-0819">tRNA processing</keyword>
<dbReference type="InterPro" id="IPR004155">
    <property type="entry name" value="PBS_lyase_HEAT"/>
</dbReference>
<evidence type="ECO:0000259" key="9">
    <source>
        <dbReference type="PROSITE" id="PS51379"/>
    </source>
</evidence>
<dbReference type="OrthoDB" id="9784571at2"/>
<dbReference type="Pfam" id="PF13484">
    <property type="entry name" value="Fer4_16"/>
    <property type="match status" value="1"/>
</dbReference>
<dbReference type="SUPFAM" id="SSF46548">
    <property type="entry name" value="alpha-helical ferredoxin"/>
    <property type="match status" value="1"/>
</dbReference>
<accession>D9QSE4</accession>
<evidence type="ECO:0000256" key="4">
    <source>
        <dbReference type="ARBA" id="ARBA00022723"/>
    </source>
</evidence>
<feature type="domain" description="4Fe-4S ferredoxin-type" evidence="9">
    <location>
        <begin position="172"/>
        <end position="204"/>
    </location>
</feature>
<dbReference type="SUPFAM" id="SSF48371">
    <property type="entry name" value="ARM repeat"/>
    <property type="match status" value="1"/>
</dbReference>
<evidence type="ECO:0000256" key="2">
    <source>
        <dbReference type="ARBA" id="ARBA00022490"/>
    </source>
</evidence>
<evidence type="ECO:0000313" key="11">
    <source>
        <dbReference type="Proteomes" id="UP000001661"/>
    </source>
</evidence>
<keyword evidence="5" id="KW-0671">Queuosine biosynthesis</keyword>
<keyword evidence="4" id="KW-0479">Metal-binding</keyword>
<protein>
    <submittedName>
        <fullName evidence="10">Iron-sulfur cluster binding protein</fullName>
    </submittedName>
</protein>
<dbReference type="Proteomes" id="UP000001661">
    <property type="component" value="Chromosome"/>
</dbReference>
<proteinExistence type="predicted"/>
<sequence length="372" mass="41784">MNLTTKIKEQGKKIGLDEVKITAAEPFPAVKDFLFKMKEEDKLSKFVKGDLDLITDPKQVLSTARSIIVTAISYQVDINQKPNLKEELRGKLSRFTWGEDYHNVLGKKLDQLIDFLNQQVPAVKTKKFVDTGPTVDRALARRAGIGWQGKNCSIIHPEYGSWIFIGGIITDLELKLDLPLENKCGDCQKCIEACPTGALEEPYLLNSSKCLGYVTLSRGYLKEEERQTMGTRLWGCDTCQEVCPYNQEAESGNHSEFQPQTIEVYPQLPDLLTLTDREYQEKFGPTAMNWRGKRPIQRNAAVIMGNLKNPKAIPYLIEGLKDSKPIVRAHSAWALGEIGVANVVADLEQALQIEQTKQVTEELRSAIQKLSS</sequence>
<evidence type="ECO:0000256" key="6">
    <source>
        <dbReference type="ARBA" id="ARBA00023002"/>
    </source>
</evidence>
<dbReference type="NCBIfam" id="TIGR00276">
    <property type="entry name" value="tRNA epoxyqueuosine(34) reductase QueG"/>
    <property type="match status" value="1"/>
</dbReference>
<reference evidence="10 11" key="1">
    <citation type="journal article" date="2010" name="Stand. Genomic Sci.">
        <title>Complete genome sequence of Acetohalobium arabaticum type strain (Z-7288).</title>
        <authorList>
            <person name="Sikorski J."/>
            <person name="Lapidus A."/>
            <person name="Chertkov O."/>
            <person name="Lucas S."/>
            <person name="Copeland A."/>
            <person name="Glavina Del Rio T."/>
            <person name="Nolan M."/>
            <person name="Tice H."/>
            <person name="Cheng J.F."/>
            <person name="Han C."/>
            <person name="Brambilla E."/>
            <person name="Pitluck S."/>
            <person name="Liolios K."/>
            <person name="Ivanova N."/>
            <person name="Mavromatis K."/>
            <person name="Mikhailova N."/>
            <person name="Pati A."/>
            <person name="Bruce D."/>
            <person name="Detter C."/>
            <person name="Tapia R."/>
            <person name="Goodwin L."/>
            <person name="Chen A."/>
            <person name="Palaniappan K."/>
            <person name="Land M."/>
            <person name="Hauser L."/>
            <person name="Chang Y.J."/>
            <person name="Jeffries C.D."/>
            <person name="Rohde M."/>
            <person name="Goker M."/>
            <person name="Spring S."/>
            <person name="Woyke T."/>
            <person name="Bristow J."/>
            <person name="Eisen J.A."/>
            <person name="Markowitz V."/>
            <person name="Hugenholtz P."/>
            <person name="Kyrpides N.C."/>
            <person name="Klenk H.P."/>
        </authorList>
    </citation>
    <scope>NUCLEOTIDE SEQUENCE [LARGE SCALE GENOMIC DNA]</scope>
    <source>
        <strain evidence="11">ATCC 49924 / DSM 5501 / Z-7288</strain>
    </source>
</reference>
<dbReference type="SMART" id="SM00567">
    <property type="entry name" value="EZ_HEAT"/>
    <property type="match status" value="2"/>
</dbReference>
<dbReference type="AlphaFoldDB" id="D9QSE4"/>
<dbReference type="KEGG" id="aar:Acear_1904"/>
<dbReference type="PANTHER" id="PTHR30002:SF4">
    <property type="entry name" value="EPOXYQUEUOSINE REDUCTASE"/>
    <property type="match status" value="1"/>
</dbReference>
<evidence type="ECO:0000256" key="1">
    <source>
        <dbReference type="ARBA" id="ARBA00022485"/>
    </source>
</evidence>
<dbReference type="PROSITE" id="PS51379">
    <property type="entry name" value="4FE4S_FER_2"/>
    <property type="match status" value="1"/>
</dbReference>
<name>D9QSE4_ACEAZ</name>
<evidence type="ECO:0000256" key="7">
    <source>
        <dbReference type="ARBA" id="ARBA00023004"/>
    </source>
</evidence>
<dbReference type="GO" id="GO:0008616">
    <property type="term" value="P:tRNA queuosine(34) biosynthetic process"/>
    <property type="evidence" value="ECO:0007669"/>
    <property type="project" value="UniProtKB-KW"/>
</dbReference>
<evidence type="ECO:0000256" key="5">
    <source>
        <dbReference type="ARBA" id="ARBA00022785"/>
    </source>
</evidence>
<keyword evidence="7" id="KW-0408">Iron</keyword>
<evidence type="ECO:0000256" key="8">
    <source>
        <dbReference type="ARBA" id="ARBA00023014"/>
    </source>
</evidence>
<dbReference type="eggNOG" id="COG1600">
    <property type="taxonomic scope" value="Bacteria"/>
</dbReference>
<evidence type="ECO:0000313" key="10">
    <source>
        <dbReference type="EMBL" id="ADL13407.1"/>
    </source>
</evidence>
<dbReference type="STRING" id="574087.Acear_1904"/>
<dbReference type="InterPro" id="IPR011989">
    <property type="entry name" value="ARM-like"/>
</dbReference>
<dbReference type="RefSeq" id="WP_013278852.1">
    <property type="nucleotide sequence ID" value="NC_014378.1"/>
</dbReference>
<keyword evidence="2" id="KW-0963">Cytoplasm</keyword>
<dbReference type="Pfam" id="PF08331">
    <property type="entry name" value="QueG_DUF1730"/>
    <property type="match status" value="1"/>
</dbReference>
<dbReference type="EMBL" id="CP002105">
    <property type="protein sequence ID" value="ADL13407.1"/>
    <property type="molecule type" value="Genomic_DNA"/>
</dbReference>
<dbReference type="InterPro" id="IPR016024">
    <property type="entry name" value="ARM-type_fold"/>
</dbReference>
<dbReference type="PROSITE" id="PS00198">
    <property type="entry name" value="4FE4S_FER_1"/>
    <property type="match status" value="1"/>
</dbReference>
<dbReference type="Gene3D" id="3.30.70.20">
    <property type="match status" value="1"/>
</dbReference>
<dbReference type="HOGENOM" id="CLU_030790_2_0_9"/>
<organism evidence="10 11">
    <name type="scientific">Acetohalobium arabaticum (strain ATCC 49924 / DSM 5501 / Z-7288)</name>
    <dbReference type="NCBI Taxonomy" id="574087"/>
    <lineage>
        <taxon>Bacteria</taxon>
        <taxon>Bacillati</taxon>
        <taxon>Bacillota</taxon>
        <taxon>Clostridia</taxon>
        <taxon>Halanaerobiales</taxon>
        <taxon>Halobacteroidaceae</taxon>
        <taxon>Acetohalobium</taxon>
    </lineage>
</organism>
<dbReference type="Pfam" id="PF13646">
    <property type="entry name" value="HEAT_2"/>
    <property type="match status" value="1"/>
</dbReference>
<dbReference type="GO" id="GO:0052693">
    <property type="term" value="F:epoxyqueuosine reductase activity"/>
    <property type="evidence" value="ECO:0007669"/>
    <property type="project" value="TreeGrafter"/>
</dbReference>
<keyword evidence="11" id="KW-1185">Reference proteome</keyword>
<keyword evidence="6" id="KW-0560">Oxidoreductase</keyword>
<dbReference type="GO" id="GO:0046872">
    <property type="term" value="F:metal ion binding"/>
    <property type="evidence" value="ECO:0007669"/>
    <property type="project" value="UniProtKB-KW"/>
</dbReference>
<dbReference type="PANTHER" id="PTHR30002">
    <property type="entry name" value="EPOXYQUEUOSINE REDUCTASE"/>
    <property type="match status" value="1"/>
</dbReference>
<keyword evidence="8" id="KW-0411">Iron-sulfur</keyword>
<dbReference type="Gene3D" id="1.25.10.10">
    <property type="entry name" value="Leucine-rich Repeat Variant"/>
    <property type="match status" value="1"/>
</dbReference>
<dbReference type="InterPro" id="IPR017896">
    <property type="entry name" value="4Fe4S_Fe-S-bd"/>
</dbReference>
<dbReference type="GO" id="GO:0051539">
    <property type="term" value="F:4 iron, 4 sulfur cluster binding"/>
    <property type="evidence" value="ECO:0007669"/>
    <property type="project" value="UniProtKB-KW"/>
</dbReference>
<dbReference type="InterPro" id="IPR013542">
    <property type="entry name" value="QueG_DUF1730"/>
</dbReference>
<gene>
    <name evidence="10" type="ordered locus">Acear_1904</name>
</gene>
<dbReference type="InterPro" id="IPR017900">
    <property type="entry name" value="4Fe4S_Fe_S_CS"/>
</dbReference>
<evidence type="ECO:0000256" key="3">
    <source>
        <dbReference type="ARBA" id="ARBA00022694"/>
    </source>
</evidence>